<accession>A0ABT1F6X6</accession>
<evidence type="ECO:0000313" key="1">
    <source>
        <dbReference type="EMBL" id="MCP1373152.1"/>
    </source>
</evidence>
<dbReference type="SUPFAM" id="SSF53335">
    <property type="entry name" value="S-adenosyl-L-methionine-dependent methyltransferases"/>
    <property type="match status" value="1"/>
</dbReference>
<proteinExistence type="predicted"/>
<reference evidence="1 2" key="1">
    <citation type="submission" date="2022-06" db="EMBL/GenBank/DDBJ databases">
        <title>Dyella sp. Sa strain:Sa Genome sequencing.</title>
        <authorList>
            <person name="Park S."/>
        </authorList>
    </citation>
    <scope>NUCLEOTIDE SEQUENCE [LARGE SCALE GENOMIC DNA]</scope>
    <source>
        <strain evidence="1 2">Sa</strain>
    </source>
</reference>
<keyword evidence="1" id="KW-0808">Transferase</keyword>
<comment type="caution">
    <text evidence="1">The sequence shown here is derived from an EMBL/GenBank/DDBJ whole genome shotgun (WGS) entry which is preliminary data.</text>
</comment>
<gene>
    <name evidence="1" type="ORF">NC595_03665</name>
</gene>
<dbReference type="Gene3D" id="3.40.50.150">
    <property type="entry name" value="Vaccinia Virus protein VP39"/>
    <property type="match status" value="1"/>
</dbReference>
<keyword evidence="2" id="KW-1185">Reference proteome</keyword>
<dbReference type="GO" id="GO:0008168">
    <property type="term" value="F:methyltransferase activity"/>
    <property type="evidence" value="ECO:0007669"/>
    <property type="project" value="UniProtKB-KW"/>
</dbReference>
<sequence>MLDMLAISANLELGEDGIWYGKHEASVSYPSDGNELCFAVEDQSFWFRHRNNCILSMARLYPPANRGAIFDIGGGNGCVSAALAAAGFEVALVEPGRAGAANAKRRGLETVICATTDSAQLTPNSLPAVGLFDVVEHIEDDLAFLRSIRALMMEQGRLYITVPAYSFLWSQDDVAAGHYRRYTREGIRRVLERAGFEVEFSSYIFRFLPLPIALLRAFPYRLGWSSKEKAAEASAREHATRGGAVARLLDRVLESEISRLARGKTMRFGGSCLLVAKPA</sequence>
<keyword evidence="1" id="KW-0489">Methyltransferase</keyword>
<organism evidence="1 2">
    <name type="scientific">Dyella lutea</name>
    <dbReference type="NCBI Taxonomy" id="2950441"/>
    <lineage>
        <taxon>Bacteria</taxon>
        <taxon>Pseudomonadati</taxon>
        <taxon>Pseudomonadota</taxon>
        <taxon>Gammaproteobacteria</taxon>
        <taxon>Lysobacterales</taxon>
        <taxon>Rhodanobacteraceae</taxon>
        <taxon>Dyella</taxon>
    </lineage>
</organism>
<protein>
    <submittedName>
        <fullName evidence="1">Class I SAM-dependent methyltransferase</fullName>
    </submittedName>
</protein>
<evidence type="ECO:0000313" key="2">
    <source>
        <dbReference type="Proteomes" id="UP001204615"/>
    </source>
</evidence>
<dbReference type="RefSeq" id="WP_253564908.1">
    <property type="nucleotide sequence ID" value="NZ_JAMZEK010000001.1"/>
</dbReference>
<dbReference type="Proteomes" id="UP001204615">
    <property type="component" value="Unassembled WGS sequence"/>
</dbReference>
<dbReference type="Pfam" id="PF13489">
    <property type="entry name" value="Methyltransf_23"/>
    <property type="match status" value="1"/>
</dbReference>
<dbReference type="EMBL" id="JAMZEK010000001">
    <property type="protein sequence ID" value="MCP1373152.1"/>
    <property type="molecule type" value="Genomic_DNA"/>
</dbReference>
<name>A0ABT1F6X6_9GAMM</name>
<dbReference type="InterPro" id="IPR029063">
    <property type="entry name" value="SAM-dependent_MTases_sf"/>
</dbReference>
<dbReference type="GO" id="GO:0032259">
    <property type="term" value="P:methylation"/>
    <property type="evidence" value="ECO:0007669"/>
    <property type="project" value="UniProtKB-KW"/>
</dbReference>